<evidence type="ECO:0000256" key="2">
    <source>
        <dbReference type="ARBA" id="ARBA00022676"/>
    </source>
</evidence>
<evidence type="ECO:0000313" key="8">
    <source>
        <dbReference type="EMBL" id="TVU57490.1"/>
    </source>
</evidence>
<keyword evidence="6" id="KW-0472">Membrane</keyword>
<evidence type="ECO:0000256" key="5">
    <source>
        <dbReference type="ARBA" id="ARBA00022989"/>
    </source>
</evidence>
<dbReference type="NCBIfam" id="NF038066">
    <property type="entry name" value="MptB"/>
    <property type="match status" value="1"/>
</dbReference>
<evidence type="ECO:0000256" key="1">
    <source>
        <dbReference type="ARBA" id="ARBA00004141"/>
    </source>
</evidence>
<evidence type="ECO:0000256" key="6">
    <source>
        <dbReference type="ARBA" id="ARBA00023136"/>
    </source>
</evidence>
<keyword evidence="2" id="KW-0328">Glycosyltransferase</keyword>
<accession>A0A558GKS2</accession>
<dbReference type="GO" id="GO:0016757">
    <property type="term" value="F:glycosyltransferase activity"/>
    <property type="evidence" value="ECO:0007669"/>
    <property type="project" value="UniProtKB-KW"/>
</dbReference>
<dbReference type="InterPro" id="IPR049829">
    <property type="entry name" value="MptA/B-like"/>
</dbReference>
<dbReference type="Pfam" id="PF26314">
    <property type="entry name" value="MptA_B_family"/>
    <property type="match status" value="1"/>
</dbReference>
<proteinExistence type="inferred from homology"/>
<dbReference type="GO" id="GO:0016020">
    <property type="term" value="C:membrane"/>
    <property type="evidence" value="ECO:0007669"/>
    <property type="project" value="UniProtKB-SubCell"/>
</dbReference>
<dbReference type="RefSeq" id="WP_070710610.1">
    <property type="nucleotide sequence ID" value="NZ_BAAAJC010000025.1"/>
</dbReference>
<keyword evidence="4" id="KW-0812">Transmembrane</keyword>
<comment type="subcellular location">
    <subcellularLocation>
        <location evidence="1">Membrane</location>
        <topology evidence="1">Multi-pass membrane protein</topology>
    </subcellularLocation>
</comment>
<reference evidence="8 9" key="1">
    <citation type="submission" date="2019-07" db="EMBL/GenBank/DDBJ databases">
        <title>Draft genome of C. aurimucosum strain 14-2523.</title>
        <authorList>
            <person name="Pacheco L.G.C."/>
            <person name="Aguiar E.R.G.R."/>
            <person name="Navas J."/>
            <person name="Santos C.S."/>
            <person name="Rocha D.J.P.G."/>
        </authorList>
    </citation>
    <scope>NUCLEOTIDE SEQUENCE [LARGE SCALE GENOMIC DNA]</scope>
    <source>
        <strain evidence="8 9">14-2523</strain>
    </source>
</reference>
<evidence type="ECO:0000313" key="9">
    <source>
        <dbReference type="Proteomes" id="UP000320531"/>
    </source>
</evidence>
<dbReference type="EMBL" id="VMTY01000004">
    <property type="protein sequence ID" value="TVU57490.1"/>
    <property type="molecule type" value="Genomic_DNA"/>
</dbReference>
<evidence type="ECO:0000256" key="7">
    <source>
        <dbReference type="ARBA" id="ARBA00043987"/>
    </source>
</evidence>
<comment type="similarity">
    <text evidence="7">Belongs to the MptA/B family.</text>
</comment>
<evidence type="ECO:0000256" key="3">
    <source>
        <dbReference type="ARBA" id="ARBA00022679"/>
    </source>
</evidence>
<organism evidence="8 9">
    <name type="scientific">Corynebacterium aurimucosum</name>
    <dbReference type="NCBI Taxonomy" id="169292"/>
    <lineage>
        <taxon>Bacteria</taxon>
        <taxon>Bacillati</taxon>
        <taxon>Actinomycetota</taxon>
        <taxon>Actinomycetes</taxon>
        <taxon>Mycobacteriales</taxon>
        <taxon>Corynebacteriaceae</taxon>
        <taxon>Corynebacterium</taxon>
    </lineage>
</organism>
<comment type="caution">
    <text evidence="8">The sequence shown here is derived from an EMBL/GenBank/DDBJ whole genome shotgun (WGS) entry which is preliminary data.</text>
</comment>
<evidence type="ECO:0000256" key="4">
    <source>
        <dbReference type="ARBA" id="ARBA00022692"/>
    </source>
</evidence>
<keyword evidence="3 8" id="KW-0808">Transferase</keyword>
<gene>
    <name evidence="8" type="ORF">FQK23_02025</name>
</gene>
<dbReference type="AlphaFoldDB" id="A0A558GKS2"/>
<sequence length="588" mass="62203">MNMERGYTQSGRLHRVIWGVRDELPRMGVPGSRSALLHQDFPDSPEDADHAALGDVHRRTIAQLRTLFSLRWLGTIGALLIALGGLGAGALPVVGNPYESLPFGSLMTRMLQSASALVFIGVGFMVTAWVCMAPLVGAPLRLGKNSASASTGSTPSADPRFSHSPRVVTQSQMWRTWLGWVLPLLVTAPLFTQDIYSYLANGSIVLQGLDPYSAGPVELLGADNDLARSVPFIWANSPSPYGPVALGLAAVVSWLTNDSIIWGVVLHRVFSLFGIIAAGWASARLATRCRVSPEAALWLGILNPLTILHLVGGIHNESFMLGLALVGVELGLRAVNDEHNARWRVSGLFLASGVLISCAGMVKVTGFIGLGFVGMAAARGLVDKLGIPPVRAVLGAGVTQLLVLAASIAAVTVITGIDIGWIFGQGGAATIRSWLSATTSVGVGAGSLGMLLGLGDHTEAILSVTRTVGVIIAAGFMIRMLFATYRGAIHPVGGLGVSTFVLVVFFPVVQPWYILWAVLPLAAWANRRFFRLAVMIYSGLMSFIVLPRGLGLPPGTVFIIYLAALVTFLALAAAGWVVLRRSGVRVLD</sequence>
<protein>
    <submittedName>
        <fullName evidence="8">Alpha 1,6 mannopyranosyltransferase</fullName>
    </submittedName>
</protein>
<keyword evidence="5" id="KW-1133">Transmembrane helix</keyword>
<dbReference type="Proteomes" id="UP000320531">
    <property type="component" value="Unassembled WGS sequence"/>
</dbReference>
<name>A0A558GKS2_9CORY</name>